<dbReference type="EMBL" id="CADILN010000017">
    <property type="protein sequence ID" value="CAB4052674.1"/>
    <property type="molecule type" value="Genomic_DNA"/>
</dbReference>
<dbReference type="InterPro" id="IPR004843">
    <property type="entry name" value="Calcineurin-like_PHP"/>
</dbReference>
<dbReference type="SUPFAM" id="SSF56300">
    <property type="entry name" value="Metallo-dependent phosphatases"/>
    <property type="match status" value="1"/>
</dbReference>
<reference evidence="2 3" key="1">
    <citation type="submission" date="2020-04" db="EMBL/GenBank/DDBJ databases">
        <authorList>
            <person name="De Canck E."/>
        </authorList>
    </citation>
    <scope>NUCLEOTIDE SEQUENCE [LARGE SCALE GENOMIC DNA]</scope>
    <source>
        <strain evidence="2 3">LMG 9964</strain>
    </source>
</reference>
<dbReference type="GO" id="GO:0016791">
    <property type="term" value="F:phosphatase activity"/>
    <property type="evidence" value="ECO:0007669"/>
    <property type="project" value="TreeGrafter"/>
</dbReference>
<proteinExistence type="predicted"/>
<dbReference type="GO" id="GO:0005737">
    <property type="term" value="C:cytoplasm"/>
    <property type="evidence" value="ECO:0007669"/>
    <property type="project" value="TreeGrafter"/>
</dbReference>
<keyword evidence="2" id="KW-0378">Hydrolase</keyword>
<dbReference type="AlphaFoldDB" id="A0A6J5KIX3"/>
<protein>
    <submittedName>
        <fullName evidence="2">Bis(5'-nucleosyl)-tetraphosphatase, symmetrical</fullName>
        <ecNumber evidence="2">3.6.1.41</ecNumber>
    </submittedName>
</protein>
<dbReference type="EC" id="3.6.1.41" evidence="2"/>
<dbReference type="InterPro" id="IPR029052">
    <property type="entry name" value="Metallo-depent_PP-like"/>
</dbReference>
<evidence type="ECO:0000259" key="1">
    <source>
        <dbReference type="Pfam" id="PF00149"/>
    </source>
</evidence>
<dbReference type="Pfam" id="PF00149">
    <property type="entry name" value="Metallophos"/>
    <property type="match status" value="1"/>
</dbReference>
<gene>
    <name evidence="2" type="primary">apaH_2</name>
    <name evidence="2" type="ORF">LMG9964_06364</name>
</gene>
<dbReference type="GO" id="GO:0110154">
    <property type="term" value="P:RNA decapping"/>
    <property type="evidence" value="ECO:0007669"/>
    <property type="project" value="TreeGrafter"/>
</dbReference>
<name>A0A6J5KIX3_9BURK</name>
<dbReference type="GO" id="GO:0008803">
    <property type="term" value="F:bis(5'-nucleosyl)-tetraphosphatase (symmetrical) activity"/>
    <property type="evidence" value="ECO:0007669"/>
    <property type="project" value="UniProtKB-EC"/>
</dbReference>
<dbReference type="Gene3D" id="3.60.21.10">
    <property type="match status" value="1"/>
</dbReference>
<dbReference type="Proteomes" id="UP000494102">
    <property type="component" value="Unassembled WGS sequence"/>
</dbReference>
<sequence length="332" mass="37207">MHAQLHSCLLVKFVYEPPYASAACRARKRHWQFAKPAKDAPWSAPFPARFSRNALFSRDSVSTLRFGLRRYERQRAYVAGIAHYHELMASVLDISVQHHPANRSGRDFVVGDLHGCVDALRYLLRLVSFDPACDRLFSVGDLVDRGEHSEQALALLDRPWFFAVLGNHEDALCAVADGRLRRQWWYGIGGAWAANLPDESLRRYAERLRTLPLARVVGSGPERFNVLHAEFFGTDAELDAGNFSAETRQQLLWGRELAMGNGDPQRQRGLSLTYCGHTPMRDIKQIGSQVFIDTGAFGPGGRLTLVEPRALRRWSISVEEARAEGAAALALP</sequence>
<accession>A0A6J5KIX3</accession>
<organism evidence="2 3">
    <name type="scientific">Paraburkholderia phenoliruptrix</name>
    <dbReference type="NCBI Taxonomy" id="252970"/>
    <lineage>
        <taxon>Bacteria</taxon>
        <taxon>Pseudomonadati</taxon>
        <taxon>Pseudomonadota</taxon>
        <taxon>Betaproteobacteria</taxon>
        <taxon>Burkholderiales</taxon>
        <taxon>Burkholderiaceae</taxon>
        <taxon>Paraburkholderia</taxon>
    </lineage>
</organism>
<evidence type="ECO:0000313" key="2">
    <source>
        <dbReference type="EMBL" id="CAB4052674.1"/>
    </source>
</evidence>
<evidence type="ECO:0000313" key="3">
    <source>
        <dbReference type="Proteomes" id="UP000494102"/>
    </source>
</evidence>
<feature type="domain" description="Calcineurin-like phosphoesterase" evidence="1">
    <location>
        <begin position="109"/>
        <end position="255"/>
    </location>
</feature>
<dbReference type="InterPro" id="IPR050126">
    <property type="entry name" value="Ap4A_hydrolase"/>
</dbReference>
<dbReference type="PANTHER" id="PTHR42850">
    <property type="entry name" value="METALLOPHOSPHOESTERASE"/>
    <property type="match status" value="1"/>
</dbReference>
<dbReference type="PANTHER" id="PTHR42850:SF11">
    <property type="entry name" value="BIS(5'-NUCLEOSYL)-TETRAPHOSPHATASE [SYMMETRICAL]"/>
    <property type="match status" value="1"/>
</dbReference>